<dbReference type="InterPro" id="IPR012296">
    <property type="entry name" value="Nuclease_put_TT1808"/>
</dbReference>
<dbReference type="PANTHER" id="PTHR35400:SF1">
    <property type="entry name" value="SLR1083 PROTEIN"/>
    <property type="match status" value="1"/>
</dbReference>
<dbReference type="CDD" id="cd06260">
    <property type="entry name" value="DUF820-like"/>
    <property type="match status" value="1"/>
</dbReference>
<dbReference type="InterPro" id="IPR008538">
    <property type="entry name" value="Uma2"/>
</dbReference>
<dbReference type="SUPFAM" id="SSF52980">
    <property type="entry name" value="Restriction endonuclease-like"/>
    <property type="match status" value="1"/>
</dbReference>
<name>A0AAV3XCR0_9CYAN</name>
<dbReference type="Pfam" id="PF05685">
    <property type="entry name" value="Uma2"/>
    <property type="match status" value="1"/>
</dbReference>
<evidence type="ECO:0000313" key="3">
    <source>
        <dbReference type="Proteomes" id="UP001050975"/>
    </source>
</evidence>
<dbReference type="EMBL" id="BLAY01000045">
    <property type="protein sequence ID" value="GET38441.1"/>
    <property type="molecule type" value="Genomic_DNA"/>
</dbReference>
<dbReference type="Proteomes" id="UP001050975">
    <property type="component" value="Unassembled WGS sequence"/>
</dbReference>
<accession>A0AAV3XCR0</accession>
<sequence>MTAAIPQVIQTDSVETLHHWKPATWEDYVAYRDDTTNERMRLFFNEKYLLVIDMGWEGIDHATISDLFTILIAFWFSQNPGQIFSSLGRCLLEKPKKKASAPDLVLYLGKDYPRWQEGEPRRIDLDRWRVPDLVGEIADTSLATDLDEKKHLYAELGIPEYWVVDVRGQRLFAFQLQEDGEYKECTISLALSGLPISLLAQTLSRLQSETNGTAALWFAQQITNLKTE</sequence>
<protein>
    <recommendedName>
        <fullName evidence="1">Putative restriction endonuclease domain-containing protein</fullName>
    </recommendedName>
</protein>
<dbReference type="Gene3D" id="3.90.1570.10">
    <property type="entry name" value="tt1808, chain A"/>
    <property type="match status" value="1"/>
</dbReference>
<dbReference type="PANTHER" id="PTHR35400">
    <property type="entry name" value="SLR1083 PROTEIN"/>
    <property type="match status" value="1"/>
</dbReference>
<evidence type="ECO:0000259" key="1">
    <source>
        <dbReference type="Pfam" id="PF05685"/>
    </source>
</evidence>
<gene>
    <name evidence="2" type="ORF">MiSe_31990</name>
</gene>
<evidence type="ECO:0000313" key="2">
    <source>
        <dbReference type="EMBL" id="GET38441.1"/>
    </source>
</evidence>
<comment type="caution">
    <text evidence="2">The sequence shown here is derived from an EMBL/GenBank/DDBJ whole genome shotgun (WGS) entry which is preliminary data.</text>
</comment>
<organism evidence="2 3">
    <name type="scientific">Microseira wollei NIES-4236</name>
    <dbReference type="NCBI Taxonomy" id="2530354"/>
    <lineage>
        <taxon>Bacteria</taxon>
        <taxon>Bacillati</taxon>
        <taxon>Cyanobacteriota</taxon>
        <taxon>Cyanophyceae</taxon>
        <taxon>Oscillatoriophycideae</taxon>
        <taxon>Aerosakkonematales</taxon>
        <taxon>Aerosakkonemataceae</taxon>
        <taxon>Microseira</taxon>
    </lineage>
</organism>
<reference evidence="2" key="1">
    <citation type="submission" date="2019-10" db="EMBL/GenBank/DDBJ databases">
        <title>Draft genome sequece of Microseira wollei NIES-4236.</title>
        <authorList>
            <person name="Yamaguchi H."/>
            <person name="Suzuki S."/>
            <person name="Kawachi M."/>
        </authorList>
    </citation>
    <scope>NUCLEOTIDE SEQUENCE</scope>
    <source>
        <strain evidence="2">NIES-4236</strain>
    </source>
</reference>
<dbReference type="AlphaFoldDB" id="A0AAV3XCR0"/>
<dbReference type="RefSeq" id="WP_226581971.1">
    <property type="nucleotide sequence ID" value="NZ_BLAY01000045.1"/>
</dbReference>
<feature type="domain" description="Putative restriction endonuclease" evidence="1">
    <location>
        <begin position="25"/>
        <end position="194"/>
    </location>
</feature>
<dbReference type="InterPro" id="IPR011335">
    <property type="entry name" value="Restrct_endonuc-II-like"/>
</dbReference>
<keyword evidence="3" id="KW-1185">Reference proteome</keyword>
<proteinExistence type="predicted"/>